<protein>
    <recommendedName>
        <fullName evidence="3">Piezo TM1-24 domain-containing protein</fullName>
    </recommendedName>
</protein>
<dbReference type="Proteomes" id="UP001159042">
    <property type="component" value="Unassembled WGS sequence"/>
</dbReference>
<feature type="transmembrane region" description="Helical" evidence="2">
    <location>
        <begin position="42"/>
        <end position="63"/>
    </location>
</feature>
<feature type="region of interest" description="Disordered" evidence="1">
    <location>
        <begin position="88"/>
        <end position="111"/>
    </location>
</feature>
<evidence type="ECO:0000256" key="1">
    <source>
        <dbReference type="SAM" id="MobiDB-lite"/>
    </source>
</evidence>
<dbReference type="AlphaFoldDB" id="A0AAV8VCA7"/>
<evidence type="ECO:0000313" key="4">
    <source>
        <dbReference type="EMBL" id="KAJ8911748.1"/>
    </source>
</evidence>
<feature type="domain" description="Piezo TM1-24" evidence="3">
    <location>
        <begin position="1"/>
        <end position="68"/>
    </location>
</feature>
<reference evidence="4 5" key="1">
    <citation type="journal article" date="2023" name="Insect Mol. Biol.">
        <title>Genome sequencing provides insights into the evolution of gene families encoding plant cell wall-degrading enzymes in longhorned beetles.</title>
        <authorList>
            <person name="Shin N.R."/>
            <person name="Okamura Y."/>
            <person name="Kirsch R."/>
            <person name="Pauchet Y."/>
        </authorList>
    </citation>
    <scope>NUCLEOTIDE SEQUENCE [LARGE SCALE GENOMIC DNA]</scope>
    <source>
        <strain evidence="4">EAD_L_NR</strain>
    </source>
</reference>
<comment type="caution">
    <text evidence="4">The sequence shown here is derived from an EMBL/GenBank/DDBJ whole genome shotgun (WGS) entry which is preliminary data.</text>
</comment>
<feature type="compositionally biased region" description="Polar residues" evidence="1">
    <location>
        <begin position="138"/>
        <end position="154"/>
    </location>
</feature>
<sequence length="154" mass="17858">MIMLVMVYTYQFENFEIYWENLGVPREQQDDIGLVKYETKQLFVRLVTPTFFVIITVIQLHYFHKDFMDLSDPKNVSILNENGLNEEDLDQSSLQGGAVIEHNEKDETTTSSIKFDLYELGIQVPKENPPPLERDRSQIVTSEEQNVAVTQSIP</sequence>
<organism evidence="4 5">
    <name type="scientific">Exocentrus adspersus</name>
    <dbReference type="NCBI Taxonomy" id="1586481"/>
    <lineage>
        <taxon>Eukaryota</taxon>
        <taxon>Metazoa</taxon>
        <taxon>Ecdysozoa</taxon>
        <taxon>Arthropoda</taxon>
        <taxon>Hexapoda</taxon>
        <taxon>Insecta</taxon>
        <taxon>Pterygota</taxon>
        <taxon>Neoptera</taxon>
        <taxon>Endopterygota</taxon>
        <taxon>Coleoptera</taxon>
        <taxon>Polyphaga</taxon>
        <taxon>Cucujiformia</taxon>
        <taxon>Chrysomeloidea</taxon>
        <taxon>Cerambycidae</taxon>
        <taxon>Lamiinae</taxon>
        <taxon>Acanthocinini</taxon>
        <taxon>Exocentrus</taxon>
    </lineage>
</organism>
<keyword evidence="2" id="KW-1133">Transmembrane helix</keyword>
<evidence type="ECO:0000313" key="5">
    <source>
        <dbReference type="Proteomes" id="UP001159042"/>
    </source>
</evidence>
<dbReference type="EMBL" id="JANEYG010000164">
    <property type="protein sequence ID" value="KAJ8911748.1"/>
    <property type="molecule type" value="Genomic_DNA"/>
</dbReference>
<dbReference type="InterPro" id="IPR027272">
    <property type="entry name" value="Piezo"/>
</dbReference>
<evidence type="ECO:0000256" key="2">
    <source>
        <dbReference type="SAM" id="Phobius"/>
    </source>
</evidence>
<dbReference type="GO" id="GO:0008381">
    <property type="term" value="F:mechanosensitive monoatomic ion channel activity"/>
    <property type="evidence" value="ECO:0007669"/>
    <property type="project" value="InterPro"/>
</dbReference>
<dbReference type="InterPro" id="IPR056769">
    <property type="entry name" value="Piezo_TM1-24"/>
</dbReference>
<name>A0AAV8VCA7_9CUCU</name>
<feature type="region of interest" description="Disordered" evidence="1">
    <location>
        <begin position="124"/>
        <end position="154"/>
    </location>
</feature>
<dbReference type="PANTHER" id="PTHR47049:SF2">
    <property type="entry name" value="PIEZO-TYPE MECHANOSENSITIVE ION CHANNEL HOMOLOG"/>
    <property type="match status" value="1"/>
</dbReference>
<dbReference type="Pfam" id="PF24871">
    <property type="entry name" value="Piezo_TM1-24"/>
    <property type="match status" value="1"/>
</dbReference>
<keyword evidence="2" id="KW-0472">Membrane</keyword>
<evidence type="ECO:0000259" key="3">
    <source>
        <dbReference type="Pfam" id="PF24871"/>
    </source>
</evidence>
<keyword evidence="2" id="KW-0812">Transmembrane</keyword>
<keyword evidence="5" id="KW-1185">Reference proteome</keyword>
<dbReference type="PANTHER" id="PTHR47049">
    <property type="entry name" value="PIEZO-TYPE MECHANOSENSITIVE ION CHANNEL HOMOLOG"/>
    <property type="match status" value="1"/>
</dbReference>
<proteinExistence type="predicted"/>
<accession>A0AAV8VCA7</accession>
<dbReference type="GO" id="GO:0016020">
    <property type="term" value="C:membrane"/>
    <property type="evidence" value="ECO:0007669"/>
    <property type="project" value="InterPro"/>
</dbReference>
<gene>
    <name evidence="4" type="ORF">NQ315_003648</name>
</gene>